<dbReference type="PROSITE" id="PS50977">
    <property type="entry name" value="HTH_TETR_2"/>
    <property type="match status" value="1"/>
</dbReference>
<dbReference type="InterPro" id="IPR001647">
    <property type="entry name" value="HTH_TetR"/>
</dbReference>
<feature type="domain" description="HTH tetR-type" evidence="3">
    <location>
        <begin position="6"/>
        <end position="66"/>
    </location>
</feature>
<dbReference type="InterPro" id="IPR041642">
    <property type="entry name" value="KstR_C"/>
</dbReference>
<evidence type="ECO:0000259" key="3">
    <source>
        <dbReference type="PROSITE" id="PS50977"/>
    </source>
</evidence>
<comment type="caution">
    <text evidence="4">The sequence shown here is derived from an EMBL/GenBank/DDBJ whole genome shotgun (WGS) entry which is preliminary data.</text>
</comment>
<dbReference type="Proteomes" id="UP001526201">
    <property type="component" value="Unassembled WGS sequence"/>
</dbReference>
<dbReference type="EMBL" id="JACKTY010000033">
    <property type="protein sequence ID" value="MCV7228407.1"/>
    <property type="molecule type" value="Genomic_DNA"/>
</dbReference>
<reference evidence="4 5" key="1">
    <citation type="journal article" date="2022" name="BMC Genomics">
        <title>Comparative genome analysis of mycobacteria focusing on tRNA and non-coding RNA.</title>
        <authorList>
            <person name="Behra P.R.K."/>
            <person name="Pettersson B.M.F."/>
            <person name="Ramesh M."/>
            <person name="Das S."/>
            <person name="Dasgupta S."/>
            <person name="Kirsebom L.A."/>
        </authorList>
    </citation>
    <scope>NUCLEOTIDE SEQUENCE [LARGE SCALE GENOMIC DNA]</scope>
    <source>
        <strain evidence="4 5">DSM 44078</strain>
    </source>
</reference>
<dbReference type="InterPro" id="IPR009057">
    <property type="entry name" value="Homeodomain-like_sf"/>
</dbReference>
<evidence type="ECO:0000313" key="4">
    <source>
        <dbReference type="EMBL" id="MCV7228407.1"/>
    </source>
</evidence>
<dbReference type="InterPro" id="IPR050109">
    <property type="entry name" value="HTH-type_TetR-like_transc_reg"/>
</dbReference>
<keyword evidence="1 2" id="KW-0238">DNA-binding</keyword>
<dbReference type="PANTHER" id="PTHR30055:SF226">
    <property type="entry name" value="HTH-TYPE TRANSCRIPTIONAL REGULATOR PKSA"/>
    <property type="match status" value="1"/>
</dbReference>
<name>A0ABT3CFX7_9MYCO</name>
<evidence type="ECO:0000256" key="1">
    <source>
        <dbReference type="ARBA" id="ARBA00023125"/>
    </source>
</evidence>
<dbReference type="Pfam" id="PF00440">
    <property type="entry name" value="TetR_N"/>
    <property type="match status" value="1"/>
</dbReference>
<organism evidence="4 5">
    <name type="scientific">Mycolicibacterium komossense</name>
    <dbReference type="NCBI Taxonomy" id="1779"/>
    <lineage>
        <taxon>Bacteria</taxon>
        <taxon>Bacillati</taxon>
        <taxon>Actinomycetota</taxon>
        <taxon>Actinomycetes</taxon>
        <taxon>Mycobacteriales</taxon>
        <taxon>Mycobacteriaceae</taxon>
        <taxon>Mycolicibacterium</taxon>
    </lineage>
</organism>
<sequence>MTSSQLIRRATLIESVIDLIGEVGHEAVQMRDVAQRSGVALATAYRYFRSKEHLLAAALEDWQQRLTRRTLAAGRSPQSDPLAGVLEYLRRALRAFGRNPKMSALMMQMVTSTDPDVSAAIVRMNATNAEMFDRLLQGFSAEDVPNLSFVLNAILTSAITGLLTGNMSLDECQDRVEWAAGVILAQSPTR</sequence>
<keyword evidence="5" id="KW-1185">Reference proteome</keyword>
<dbReference type="PANTHER" id="PTHR30055">
    <property type="entry name" value="HTH-TYPE TRANSCRIPTIONAL REGULATOR RUTR"/>
    <property type="match status" value="1"/>
</dbReference>
<dbReference type="Gene3D" id="1.10.357.10">
    <property type="entry name" value="Tetracycline Repressor, domain 2"/>
    <property type="match status" value="1"/>
</dbReference>
<gene>
    <name evidence="4" type="ORF">H7J73_20545</name>
</gene>
<evidence type="ECO:0000313" key="5">
    <source>
        <dbReference type="Proteomes" id="UP001526201"/>
    </source>
</evidence>
<protein>
    <submittedName>
        <fullName evidence="4">TetR/AcrR family transcriptional regulator</fullName>
    </submittedName>
</protein>
<proteinExistence type="predicted"/>
<feature type="DNA-binding region" description="H-T-H motif" evidence="2">
    <location>
        <begin position="29"/>
        <end position="48"/>
    </location>
</feature>
<evidence type="ECO:0000256" key="2">
    <source>
        <dbReference type="PROSITE-ProRule" id="PRU00335"/>
    </source>
</evidence>
<accession>A0ABT3CFX7</accession>
<dbReference type="SUPFAM" id="SSF46689">
    <property type="entry name" value="Homeodomain-like"/>
    <property type="match status" value="1"/>
</dbReference>
<dbReference type="PRINTS" id="PR00455">
    <property type="entry name" value="HTHTETR"/>
</dbReference>
<dbReference type="Pfam" id="PF17925">
    <property type="entry name" value="TetR_C_20"/>
    <property type="match status" value="1"/>
</dbReference>